<dbReference type="PANTHER" id="PTHR46564">
    <property type="entry name" value="TRANSPOSASE"/>
    <property type="match status" value="1"/>
</dbReference>
<protein>
    <recommendedName>
        <fullName evidence="1">Tc1-like transposase DDE domain-containing protein</fullName>
    </recommendedName>
</protein>
<sequence length="202" mass="23425">MDWYLDELVYEIKHLTGKKASIAAFWRLLQYLGITRKKLHKAALDAKDERRLSRLYGYSSRNIRAHKKVVFVRGRRYTILPALTIEGFVAVDIFKGSCNRKRFVDFILDQVLPIINPYPNNNSIIIMNNARIHHDKELIALLKGLGCYVVFLPPYSPDYNPIETAFSTIKSWIRQNHDFMKAFNDPIHVLLVACSQINSEMA</sequence>
<proteinExistence type="predicted"/>
<dbReference type="EMBL" id="BLAL01000246">
    <property type="protein sequence ID" value="GES96116.1"/>
    <property type="molecule type" value="Genomic_DNA"/>
</dbReference>
<accession>A0A8H3M1F5</accession>
<evidence type="ECO:0000259" key="1">
    <source>
        <dbReference type="Pfam" id="PF13358"/>
    </source>
</evidence>
<name>A0A8H3M1F5_9GLOM</name>
<feature type="domain" description="Tc1-like transposase DDE" evidence="1">
    <location>
        <begin position="70"/>
        <end position="179"/>
    </location>
</feature>
<dbReference type="Pfam" id="PF13358">
    <property type="entry name" value="DDE_3"/>
    <property type="match status" value="1"/>
</dbReference>
<dbReference type="Gene3D" id="3.30.420.10">
    <property type="entry name" value="Ribonuclease H-like superfamily/Ribonuclease H"/>
    <property type="match status" value="1"/>
</dbReference>
<dbReference type="AlphaFoldDB" id="A0A8H3M1F5"/>
<comment type="caution">
    <text evidence="2">The sequence shown here is derived from an EMBL/GenBank/DDBJ whole genome shotgun (WGS) entry which is preliminary data.</text>
</comment>
<gene>
    <name evidence="2" type="ORF">RCL2_002275800</name>
</gene>
<reference evidence="2" key="1">
    <citation type="submission" date="2019-10" db="EMBL/GenBank/DDBJ databases">
        <title>Conservation and host-specific expression of non-tandemly repeated heterogenous ribosome RNA gene in arbuscular mycorrhizal fungi.</title>
        <authorList>
            <person name="Maeda T."/>
            <person name="Kobayashi Y."/>
            <person name="Nakagawa T."/>
            <person name="Ezawa T."/>
            <person name="Yamaguchi K."/>
            <person name="Bino T."/>
            <person name="Nishimoto Y."/>
            <person name="Shigenobu S."/>
            <person name="Kawaguchi M."/>
        </authorList>
    </citation>
    <scope>NUCLEOTIDE SEQUENCE</scope>
    <source>
        <strain evidence="2">HR1</strain>
    </source>
</reference>
<evidence type="ECO:0000313" key="3">
    <source>
        <dbReference type="Proteomes" id="UP000615446"/>
    </source>
</evidence>
<dbReference type="InterPro" id="IPR036397">
    <property type="entry name" value="RNaseH_sf"/>
</dbReference>
<evidence type="ECO:0000313" key="2">
    <source>
        <dbReference type="EMBL" id="GES96116.1"/>
    </source>
</evidence>
<dbReference type="SUPFAM" id="SSF53098">
    <property type="entry name" value="Ribonuclease H-like"/>
    <property type="match status" value="1"/>
</dbReference>
<dbReference type="InterPro" id="IPR012337">
    <property type="entry name" value="RNaseH-like_sf"/>
</dbReference>
<dbReference type="PANTHER" id="PTHR46564:SF1">
    <property type="entry name" value="TRANSPOSASE"/>
    <property type="match status" value="1"/>
</dbReference>
<dbReference type="Proteomes" id="UP000615446">
    <property type="component" value="Unassembled WGS sequence"/>
</dbReference>
<dbReference type="GO" id="GO:0003676">
    <property type="term" value="F:nucleic acid binding"/>
    <property type="evidence" value="ECO:0007669"/>
    <property type="project" value="InterPro"/>
</dbReference>
<dbReference type="InterPro" id="IPR038717">
    <property type="entry name" value="Tc1-like_DDE_dom"/>
</dbReference>
<dbReference type="OrthoDB" id="2266637at2759"/>
<organism evidence="2 3">
    <name type="scientific">Rhizophagus clarus</name>
    <dbReference type="NCBI Taxonomy" id="94130"/>
    <lineage>
        <taxon>Eukaryota</taxon>
        <taxon>Fungi</taxon>
        <taxon>Fungi incertae sedis</taxon>
        <taxon>Mucoromycota</taxon>
        <taxon>Glomeromycotina</taxon>
        <taxon>Glomeromycetes</taxon>
        <taxon>Glomerales</taxon>
        <taxon>Glomeraceae</taxon>
        <taxon>Rhizophagus</taxon>
    </lineage>
</organism>